<dbReference type="InterPro" id="IPR051310">
    <property type="entry name" value="MCP_chemotaxis"/>
</dbReference>
<dbReference type="PROSITE" id="PS50111">
    <property type="entry name" value="CHEMOTAXIS_TRANSDUC_2"/>
    <property type="match status" value="1"/>
</dbReference>
<evidence type="ECO:0000259" key="4">
    <source>
        <dbReference type="PROSITE" id="PS50111"/>
    </source>
</evidence>
<evidence type="ECO:0000259" key="5">
    <source>
        <dbReference type="PROSITE" id="PS50885"/>
    </source>
</evidence>
<dbReference type="GO" id="GO:0004888">
    <property type="term" value="F:transmembrane signaling receptor activity"/>
    <property type="evidence" value="ECO:0007669"/>
    <property type="project" value="InterPro"/>
</dbReference>
<dbReference type="Pfam" id="PF00015">
    <property type="entry name" value="MCPsignal"/>
    <property type="match status" value="1"/>
</dbReference>
<dbReference type="SUPFAM" id="SSF58104">
    <property type="entry name" value="Methyl-accepting chemotaxis protein (MCP) signaling domain"/>
    <property type="match status" value="1"/>
</dbReference>
<dbReference type="Gene3D" id="1.10.490.10">
    <property type="entry name" value="Globins"/>
    <property type="match status" value="1"/>
</dbReference>
<dbReference type="SMART" id="SM00304">
    <property type="entry name" value="HAMP"/>
    <property type="match status" value="1"/>
</dbReference>
<proteinExistence type="inferred from homology"/>
<dbReference type="PROSITE" id="PS50885">
    <property type="entry name" value="HAMP"/>
    <property type="match status" value="1"/>
</dbReference>
<dbReference type="GO" id="GO:0007165">
    <property type="term" value="P:signal transduction"/>
    <property type="evidence" value="ECO:0007669"/>
    <property type="project" value="UniProtKB-KW"/>
</dbReference>
<dbReference type="InterPro" id="IPR009050">
    <property type="entry name" value="Globin-like_sf"/>
</dbReference>
<dbReference type="AlphaFoldDB" id="A0A939HFR7"/>
<feature type="domain" description="HAMP" evidence="5">
    <location>
        <begin position="198"/>
        <end position="250"/>
    </location>
</feature>
<comment type="caution">
    <text evidence="6">The sequence shown here is derived from an EMBL/GenBank/DDBJ whole genome shotgun (WGS) entry which is preliminary data.</text>
</comment>
<evidence type="ECO:0000256" key="1">
    <source>
        <dbReference type="ARBA" id="ARBA00022500"/>
    </source>
</evidence>
<reference evidence="6" key="1">
    <citation type="submission" date="2021-03" db="EMBL/GenBank/DDBJ databases">
        <title>The complete genome sequence of Acetobacter sp. TBRC 12339.</title>
        <authorList>
            <person name="Charoenyingcharoen P."/>
            <person name="Yukphan P."/>
        </authorList>
    </citation>
    <scope>NUCLEOTIDE SEQUENCE</scope>
    <source>
        <strain evidence="6">TBRC 12339</strain>
    </source>
</reference>
<dbReference type="CDD" id="cd11386">
    <property type="entry name" value="MCP_signal"/>
    <property type="match status" value="1"/>
</dbReference>
<dbReference type="Proteomes" id="UP000664073">
    <property type="component" value="Unassembled WGS sequence"/>
</dbReference>
<dbReference type="SUPFAM" id="SSF46458">
    <property type="entry name" value="Globin-like"/>
    <property type="match status" value="1"/>
</dbReference>
<evidence type="ECO:0000313" key="6">
    <source>
        <dbReference type="EMBL" id="MBO1323578.1"/>
    </source>
</evidence>
<dbReference type="PANTHER" id="PTHR43531">
    <property type="entry name" value="PROTEIN ICFG"/>
    <property type="match status" value="1"/>
</dbReference>
<dbReference type="PANTHER" id="PTHR43531:SF11">
    <property type="entry name" value="METHYL-ACCEPTING CHEMOTAXIS PROTEIN 3"/>
    <property type="match status" value="1"/>
</dbReference>
<dbReference type="PRINTS" id="PR00260">
    <property type="entry name" value="CHEMTRNSDUCR"/>
</dbReference>
<sequence length="505" mass="54762">MAVVKFDPKNHLSDAALLELGDRLDFLLLQQDQCRAMRSLKGLVDRELPQALDKFYEQVRKTPQTLRFFSSPEHMGRAKGAQVNHWKTISSANFGDSYAKQVRAIGTVHAHIGLEPRWYIGGYAIVLDHLVQSALQTMPARTSFFSARGRDGAAELPQALGSLCKAVLLDIDLAISVYLEEAEKAREKALAEARAREQSQTALIKSLRAGLKALSEGDLGFRFTTPFDPEFEILRTNFNDAAEALSTAFRQVSNAASGIETGADEIAHAVDDLAQRTERQAADIGHTATALSTVTAEVEQTARITLNAHDTATQVCQATRESDTAVQDAVCAMQAIETSSAQMSAIVDLLDEVALRTNLLSLNAGVEAARAGESGRGFGVVATEIRNLAQRSAVSAREIRKLIAVSCQQVSDGVRLVGRTRVTLDKISRQVDTIADFVTEIKTLSQSQAKSLGDVNTAIASIDRSTQQNAAMVEESSAATQNLRQEARALARSVRQFRLAQAGLR</sequence>
<comment type="similarity">
    <text evidence="2">Belongs to the methyl-accepting chemotaxis (MCP) protein family.</text>
</comment>
<gene>
    <name evidence="6" type="ORF">J2D77_00205</name>
</gene>
<dbReference type="EMBL" id="JAFVMH010000001">
    <property type="protein sequence ID" value="MBO1323578.1"/>
    <property type="molecule type" value="Genomic_DNA"/>
</dbReference>
<name>A0A939HFR7_9PROT</name>
<evidence type="ECO:0000313" key="7">
    <source>
        <dbReference type="Proteomes" id="UP000664073"/>
    </source>
</evidence>
<keyword evidence="7" id="KW-1185">Reference proteome</keyword>
<dbReference type="GO" id="GO:0016020">
    <property type="term" value="C:membrane"/>
    <property type="evidence" value="ECO:0007669"/>
    <property type="project" value="InterPro"/>
</dbReference>
<dbReference type="GO" id="GO:0006935">
    <property type="term" value="P:chemotaxis"/>
    <property type="evidence" value="ECO:0007669"/>
    <property type="project" value="UniProtKB-KW"/>
</dbReference>
<dbReference type="CDD" id="cd01068">
    <property type="entry name" value="globin_sensor"/>
    <property type="match status" value="1"/>
</dbReference>
<dbReference type="Pfam" id="PF11563">
    <property type="entry name" value="Protoglobin"/>
    <property type="match status" value="1"/>
</dbReference>
<dbReference type="InterPro" id="IPR003660">
    <property type="entry name" value="HAMP_dom"/>
</dbReference>
<dbReference type="InterPro" id="IPR012292">
    <property type="entry name" value="Globin/Proto"/>
</dbReference>
<evidence type="ECO:0000256" key="3">
    <source>
        <dbReference type="PROSITE-ProRule" id="PRU00284"/>
    </source>
</evidence>
<dbReference type="RefSeq" id="WP_207843955.1">
    <property type="nucleotide sequence ID" value="NZ_JAFVMH010000001.1"/>
</dbReference>
<dbReference type="InterPro" id="IPR044398">
    <property type="entry name" value="Globin-sensor_dom"/>
</dbReference>
<keyword evidence="3" id="KW-0807">Transducer</keyword>
<evidence type="ECO:0000256" key="2">
    <source>
        <dbReference type="ARBA" id="ARBA00029447"/>
    </source>
</evidence>
<protein>
    <submittedName>
        <fullName evidence="6">Globin-coupled sensor protein</fullName>
    </submittedName>
</protein>
<accession>A0A939HFR7</accession>
<dbReference type="SMART" id="SM00283">
    <property type="entry name" value="MA"/>
    <property type="match status" value="1"/>
</dbReference>
<organism evidence="6 7">
    <name type="scientific">Acetobacter garciniae</name>
    <dbReference type="NCBI Taxonomy" id="2817435"/>
    <lineage>
        <taxon>Bacteria</taxon>
        <taxon>Pseudomonadati</taxon>
        <taxon>Pseudomonadota</taxon>
        <taxon>Alphaproteobacteria</taxon>
        <taxon>Acetobacterales</taxon>
        <taxon>Acetobacteraceae</taxon>
        <taxon>Acetobacter</taxon>
    </lineage>
</organism>
<keyword evidence="1" id="KW-0145">Chemotaxis</keyword>
<dbReference type="InterPro" id="IPR004090">
    <property type="entry name" value="Chemotax_Me-accpt_rcpt"/>
</dbReference>
<dbReference type="Gene3D" id="1.10.287.950">
    <property type="entry name" value="Methyl-accepting chemotaxis protein"/>
    <property type="match status" value="1"/>
</dbReference>
<dbReference type="GO" id="GO:0019825">
    <property type="term" value="F:oxygen binding"/>
    <property type="evidence" value="ECO:0007669"/>
    <property type="project" value="InterPro"/>
</dbReference>
<dbReference type="InterPro" id="IPR039379">
    <property type="entry name" value="Protoglobin_sensor_dom"/>
</dbReference>
<dbReference type="InterPro" id="IPR004089">
    <property type="entry name" value="MCPsignal_dom"/>
</dbReference>
<dbReference type="GO" id="GO:0020037">
    <property type="term" value="F:heme binding"/>
    <property type="evidence" value="ECO:0007669"/>
    <property type="project" value="InterPro"/>
</dbReference>
<feature type="domain" description="Methyl-accepting transducer" evidence="4">
    <location>
        <begin position="255"/>
        <end position="484"/>
    </location>
</feature>